<organism evidence="1 2">
    <name type="scientific">Racocetra fulgida</name>
    <dbReference type="NCBI Taxonomy" id="60492"/>
    <lineage>
        <taxon>Eukaryota</taxon>
        <taxon>Fungi</taxon>
        <taxon>Fungi incertae sedis</taxon>
        <taxon>Mucoromycota</taxon>
        <taxon>Glomeromycotina</taxon>
        <taxon>Glomeromycetes</taxon>
        <taxon>Diversisporales</taxon>
        <taxon>Gigasporaceae</taxon>
        <taxon>Racocetra</taxon>
    </lineage>
</organism>
<dbReference type="Proteomes" id="UP000789396">
    <property type="component" value="Unassembled WGS sequence"/>
</dbReference>
<evidence type="ECO:0000313" key="1">
    <source>
        <dbReference type="EMBL" id="CAG8546754.1"/>
    </source>
</evidence>
<dbReference type="EMBL" id="CAJVPZ010004477">
    <property type="protein sequence ID" value="CAG8546754.1"/>
    <property type="molecule type" value="Genomic_DNA"/>
</dbReference>
<name>A0A9N9B0W8_9GLOM</name>
<keyword evidence="2" id="KW-1185">Reference proteome</keyword>
<evidence type="ECO:0000313" key="2">
    <source>
        <dbReference type="Proteomes" id="UP000789396"/>
    </source>
</evidence>
<protein>
    <submittedName>
        <fullName evidence="1">7606_t:CDS:1</fullName>
    </submittedName>
</protein>
<comment type="caution">
    <text evidence="1">The sequence shown here is derived from an EMBL/GenBank/DDBJ whole genome shotgun (WGS) entry which is preliminary data.</text>
</comment>
<dbReference type="AlphaFoldDB" id="A0A9N9B0W8"/>
<gene>
    <name evidence="1" type="ORF">RFULGI_LOCUS4467</name>
</gene>
<proteinExistence type="predicted"/>
<accession>A0A9N9B0W8</accession>
<sequence>VSEKNIDIFFEDVDENNTNNDEVYEQIEAVSIEEEKFSIIEKFSTLRHL</sequence>
<reference evidence="1" key="1">
    <citation type="submission" date="2021-06" db="EMBL/GenBank/DDBJ databases">
        <authorList>
            <person name="Kallberg Y."/>
            <person name="Tangrot J."/>
            <person name="Rosling A."/>
        </authorList>
    </citation>
    <scope>NUCLEOTIDE SEQUENCE</scope>
    <source>
        <strain evidence="1">IN212</strain>
    </source>
</reference>
<feature type="non-terminal residue" evidence="1">
    <location>
        <position position="1"/>
    </location>
</feature>